<evidence type="ECO:0000313" key="15">
    <source>
        <dbReference type="Proteomes" id="UP000184497"/>
    </source>
</evidence>
<dbReference type="Pfam" id="PF00348">
    <property type="entry name" value="polyprenyl_synt"/>
    <property type="match status" value="1"/>
</dbReference>
<dbReference type="SFLD" id="SFLDS00005">
    <property type="entry name" value="Isoprenoid_Synthase_Type_I"/>
    <property type="match status" value="1"/>
</dbReference>
<evidence type="ECO:0000256" key="12">
    <source>
        <dbReference type="RuleBase" id="RU004466"/>
    </source>
</evidence>
<protein>
    <recommendedName>
        <fullName evidence="9">Octaprenyl diphosphate synthase</fullName>
        <ecNumber evidence="8">2.5.1.90</ecNumber>
    </recommendedName>
    <alternativeName>
        <fullName evidence="11">All-trans-octaprenyl-diphosphate synthase</fullName>
    </alternativeName>
    <alternativeName>
        <fullName evidence="10">Octaprenyl pyrophosphate synthase</fullName>
    </alternativeName>
</protein>
<dbReference type="EC" id="2.5.1.90" evidence="8"/>
<keyword evidence="4" id="KW-0479">Metal-binding</keyword>
<keyword evidence="13" id="KW-0812">Transmembrane</keyword>
<dbReference type="InterPro" id="IPR033749">
    <property type="entry name" value="Polyprenyl_synt_CS"/>
</dbReference>
<keyword evidence="13" id="KW-1133">Transmembrane helix</keyword>
<dbReference type="PROSITE" id="PS00723">
    <property type="entry name" value="POLYPRENYL_SYNTHASE_1"/>
    <property type="match status" value="1"/>
</dbReference>
<keyword evidence="13" id="KW-0472">Membrane</keyword>
<evidence type="ECO:0000313" key="14">
    <source>
        <dbReference type="EMBL" id="SHK85511.1"/>
    </source>
</evidence>
<dbReference type="FunFam" id="1.10.600.10:FF:000002">
    <property type="entry name" value="Octaprenyl diphosphate synthase"/>
    <property type="match status" value="1"/>
</dbReference>
<keyword evidence="3 12" id="KW-0808">Transferase</keyword>
<evidence type="ECO:0000256" key="6">
    <source>
        <dbReference type="ARBA" id="ARBA00051506"/>
    </source>
</evidence>
<dbReference type="SUPFAM" id="SSF48576">
    <property type="entry name" value="Terpenoid synthases"/>
    <property type="match status" value="1"/>
</dbReference>
<name>A0A1M6VVP1_9GAMM</name>
<comment type="similarity">
    <text evidence="2 12">Belongs to the FPP/GGPP synthase family.</text>
</comment>
<dbReference type="NCBIfam" id="NF008140">
    <property type="entry name" value="PRK10888.1"/>
    <property type="match status" value="1"/>
</dbReference>
<evidence type="ECO:0000256" key="9">
    <source>
        <dbReference type="ARBA" id="ARBA00072473"/>
    </source>
</evidence>
<evidence type="ECO:0000256" key="3">
    <source>
        <dbReference type="ARBA" id="ARBA00022679"/>
    </source>
</evidence>
<dbReference type="Gene3D" id="1.10.600.10">
    <property type="entry name" value="Farnesyl Diphosphate Synthase"/>
    <property type="match status" value="1"/>
</dbReference>
<dbReference type="GO" id="GO:0008299">
    <property type="term" value="P:isoprenoid biosynthetic process"/>
    <property type="evidence" value="ECO:0007669"/>
    <property type="project" value="InterPro"/>
</dbReference>
<reference evidence="15" key="1">
    <citation type="submission" date="2016-11" db="EMBL/GenBank/DDBJ databases">
        <authorList>
            <person name="Varghese N."/>
            <person name="Submissions S."/>
        </authorList>
    </citation>
    <scope>NUCLEOTIDE SEQUENCE [LARGE SCALE GENOMIC DNA]</scope>
    <source>
        <strain evidence="15">CGMCC 1.10835</strain>
    </source>
</reference>
<organism evidence="14 15">
    <name type="scientific">Marinobacter antarcticus</name>
    <dbReference type="NCBI Taxonomy" id="564117"/>
    <lineage>
        <taxon>Bacteria</taxon>
        <taxon>Pseudomonadati</taxon>
        <taxon>Pseudomonadota</taxon>
        <taxon>Gammaproteobacteria</taxon>
        <taxon>Pseudomonadales</taxon>
        <taxon>Marinobacteraceae</taxon>
        <taxon>Marinobacter</taxon>
    </lineage>
</organism>
<dbReference type="Proteomes" id="UP000184497">
    <property type="component" value="Unassembled WGS sequence"/>
</dbReference>
<evidence type="ECO:0000256" key="7">
    <source>
        <dbReference type="ARBA" id="ARBA00055029"/>
    </source>
</evidence>
<keyword evidence="15" id="KW-1185">Reference proteome</keyword>
<proteinExistence type="inferred from homology"/>
<keyword evidence="5" id="KW-0460">Magnesium</keyword>
<dbReference type="EMBL" id="FRAQ01000005">
    <property type="protein sequence ID" value="SHK85511.1"/>
    <property type="molecule type" value="Genomic_DNA"/>
</dbReference>
<evidence type="ECO:0000256" key="4">
    <source>
        <dbReference type="ARBA" id="ARBA00022723"/>
    </source>
</evidence>
<sequence length="374" mass="41215">MSWARDCTKRRFVLQVKLTLTAAIPSIAASYLYYQHTRHLHNYDTSKGPASRMTAQRIYDTVADDFSRVNDLIIQRLSSDVPLVEKIAQYIIESGGKRLRPLLVLLSSRAAGYNKDEHLKLAAVIEFLHTATLLHDDVVDTSDMRRGRSTANAKWGNAPSVLVGDFLYARAFEMMVELQSLPIMNVLSHATAVIAQGEVMQLMNIKNPDLSEDQYMAVIHNKTAMLFEAAAHSGALLASADDAQEQALKNYGKHLGLAFQLVDDVLDYRGDAEAMGKNVGDDLAEGKTTLPLIHAMENSNEEDRQLIRQAIRKGGLDDLSRILKLVEASGALEYTMERARAEAAKASDTLNALAASPHKEALELLTQVAVARVS</sequence>
<evidence type="ECO:0000256" key="2">
    <source>
        <dbReference type="ARBA" id="ARBA00006706"/>
    </source>
</evidence>
<dbReference type="AlphaFoldDB" id="A0A1M6VVP1"/>
<comment type="cofactor">
    <cofactor evidence="1">
        <name>Mg(2+)</name>
        <dbReference type="ChEBI" id="CHEBI:18420"/>
    </cofactor>
</comment>
<dbReference type="GO" id="GO:0046872">
    <property type="term" value="F:metal ion binding"/>
    <property type="evidence" value="ECO:0007669"/>
    <property type="project" value="UniProtKB-KW"/>
</dbReference>
<dbReference type="InterPro" id="IPR000092">
    <property type="entry name" value="Polyprenyl_synt"/>
</dbReference>
<dbReference type="GO" id="GO:0106350">
    <property type="term" value="F:all-trans-octaprenyl-diphosphate synthase activity"/>
    <property type="evidence" value="ECO:0007669"/>
    <property type="project" value="UniProtKB-EC"/>
</dbReference>
<dbReference type="CDD" id="cd00685">
    <property type="entry name" value="Trans_IPPS_HT"/>
    <property type="match status" value="1"/>
</dbReference>
<dbReference type="STRING" id="564117.SAMN05216369_3363"/>
<comment type="function">
    <text evidence="7">Supplies octaprenyl diphosphate, the precursor for the side chain of the isoprenoid quinones ubiquinone and menaquinone.</text>
</comment>
<accession>A0A1M6VVP1</accession>
<gene>
    <name evidence="14" type="ORF">SAMN05216369_3363</name>
</gene>
<dbReference type="PANTHER" id="PTHR12001">
    <property type="entry name" value="GERANYLGERANYL PYROPHOSPHATE SYNTHASE"/>
    <property type="match status" value="1"/>
</dbReference>
<comment type="catalytic activity">
    <reaction evidence="6">
        <text>5 isopentenyl diphosphate + (2E,6E)-farnesyl diphosphate = all-trans-octaprenyl diphosphate + 5 diphosphate</text>
        <dbReference type="Rhea" id="RHEA:27798"/>
        <dbReference type="ChEBI" id="CHEBI:33019"/>
        <dbReference type="ChEBI" id="CHEBI:57711"/>
        <dbReference type="ChEBI" id="CHEBI:128769"/>
        <dbReference type="ChEBI" id="CHEBI:175763"/>
        <dbReference type="EC" id="2.5.1.90"/>
    </reaction>
</comment>
<evidence type="ECO:0000256" key="8">
    <source>
        <dbReference type="ARBA" id="ARBA00066511"/>
    </source>
</evidence>
<feature type="transmembrane region" description="Helical" evidence="13">
    <location>
        <begin position="12"/>
        <end position="34"/>
    </location>
</feature>
<evidence type="ECO:0000256" key="1">
    <source>
        <dbReference type="ARBA" id="ARBA00001946"/>
    </source>
</evidence>
<evidence type="ECO:0000256" key="10">
    <source>
        <dbReference type="ARBA" id="ARBA00079637"/>
    </source>
</evidence>
<evidence type="ECO:0000256" key="13">
    <source>
        <dbReference type="SAM" id="Phobius"/>
    </source>
</evidence>
<evidence type="ECO:0000256" key="5">
    <source>
        <dbReference type="ARBA" id="ARBA00022842"/>
    </source>
</evidence>
<evidence type="ECO:0000256" key="11">
    <source>
        <dbReference type="ARBA" id="ARBA00083124"/>
    </source>
</evidence>
<dbReference type="PROSITE" id="PS00444">
    <property type="entry name" value="POLYPRENYL_SYNTHASE_2"/>
    <property type="match status" value="1"/>
</dbReference>
<dbReference type="PANTHER" id="PTHR12001:SF69">
    <property type="entry name" value="ALL TRANS-POLYPRENYL-DIPHOSPHATE SYNTHASE PDSS1"/>
    <property type="match status" value="1"/>
</dbReference>
<dbReference type="InterPro" id="IPR008949">
    <property type="entry name" value="Isoprenoid_synthase_dom_sf"/>
</dbReference>